<dbReference type="PANTHER" id="PTHR45138">
    <property type="entry name" value="REGULATORY COMPONENTS OF SENSORY TRANSDUCTION SYSTEM"/>
    <property type="match status" value="1"/>
</dbReference>
<dbReference type="EMBL" id="MBEV02000028">
    <property type="protein sequence ID" value="MUP08238.1"/>
    <property type="molecule type" value="Genomic_DNA"/>
</dbReference>
<dbReference type="InterPro" id="IPR050469">
    <property type="entry name" value="Diguanylate_Cyclase"/>
</dbReference>
<dbReference type="Gene3D" id="1.25.40.10">
    <property type="entry name" value="Tetratricopeptide repeat domain"/>
    <property type="match status" value="1"/>
</dbReference>
<dbReference type="AlphaFoldDB" id="A0A1S2DYK1"/>
<name>A0A1S2DYK1_AGRVI</name>
<dbReference type="InterPro" id="IPR029787">
    <property type="entry name" value="Nucleotide_cyclase"/>
</dbReference>
<dbReference type="FunFam" id="3.30.70.270:FF:000001">
    <property type="entry name" value="Diguanylate cyclase domain protein"/>
    <property type="match status" value="1"/>
</dbReference>
<evidence type="ECO:0000259" key="3">
    <source>
        <dbReference type="PROSITE" id="PS50887"/>
    </source>
</evidence>
<dbReference type="Gene3D" id="3.30.70.270">
    <property type="match status" value="1"/>
</dbReference>
<dbReference type="Pfam" id="PF00990">
    <property type="entry name" value="GGDEF"/>
    <property type="match status" value="1"/>
</dbReference>
<feature type="domain" description="GGDEF" evidence="3">
    <location>
        <begin position="422"/>
        <end position="554"/>
    </location>
</feature>
<dbReference type="InterPro" id="IPR011990">
    <property type="entry name" value="TPR-like_helical_dom_sf"/>
</dbReference>
<dbReference type="Proteomes" id="UP000477951">
    <property type="component" value="Unassembled WGS sequence"/>
</dbReference>
<dbReference type="SUPFAM" id="SSF55073">
    <property type="entry name" value="Nucleotide cyclase"/>
    <property type="match status" value="1"/>
</dbReference>
<gene>
    <name evidence="4" type="ORF">BBI04_026005</name>
    <name evidence="5" type="ORF">GOZ90_13750</name>
</gene>
<dbReference type="SMART" id="SM00028">
    <property type="entry name" value="TPR"/>
    <property type="match status" value="5"/>
</dbReference>
<comment type="caution">
    <text evidence="5">The sequence shown here is derived from an EMBL/GenBank/DDBJ whole genome shotgun (WGS) entry which is preliminary data.</text>
</comment>
<evidence type="ECO:0000313" key="6">
    <source>
        <dbReference type="Proteomes" id="UP000175993"/>
    </source>
</evidence>
<dbReference type="InterPro" id="IPR000160">
    <property type="entry name" value="GGDEF_dom"/>
</dbReference>
<comment type="catalytic activity">
    <reaction evidence="2">
        <text>2 GTP = 3',3'-c-di-GMP + 2 diphosphate</text>
        <dbReference type="Rhea" id="RHEA:24898"/>
        <dbReference type="ChEBI" id="CHEBI:33019"/>
        <dbReference type="ChEBI" id="CHEBI:37565"/>
        <dbReference type="ChEBI" id="CHEBI:58805"/>
        <dbReference type="EC" id="2.7.7.65"/>
    </reaction>
</comment>
<dbReference type="SUPFAM" id="SSF48452">
    <property type="entry name" value="TPR-like"/>
    <property type="match status" value="2"/>
</dbReference>
<dbReference type="CDD" id="cd01949">
    <property type="entry name" value="GGDEF"/>
    <property type="match status" value="1"/>
</dbReference>
<dbReference type="PROSITE" id="PS50887">
    <property type="entry name" value="GGDEF"/>
    <property type="match status" value="1"/>
</dbReference>
<dbReference type="Proteomes" id="UP000175993">
    <property type="component" value="Unassembled WGS sequence"/>
</dbReference>
<reference evidence="4 6" key="1">
    <citation type="submission" date="2019-11" db="EMBL/GenBank/DDBJ databases">
        <title>Whole-genome sequencing of Allorhizobium vitis.</title>
        <authorList>
            <person name="Gan H.M."/>
            <person name="Savka M.A."/>
        </authorList>
    </citation>
    <scope>NUCLEOTIDE SEQUENCE [LARGE SCALE GENOMIC DNA]</scope>
    <source>
        <strain evidence="4 6">AB4</strain>
    </source>
</reference>
<evidence type="ECO:0000256" key="2">
    <source>
        <dbReference type="ARBA" id="ARBA00034247"/>
    </source>
</evidence>
<dbReference type="EC" id="2.7.7.65" evidence="1"/>
<dbReference type="RefSeq" id="WP_070167280.1">
    <property type="nucleotide sequence ID" value="NZ_CP118261.1"/>
</dbReference>
<dbReference type="GO" id="GO:0052621">
    <property type="term" value="F:diguanylate cyclase activity"/>
    <property type="evidence" value="ECO:0007669"/>
    <property type="project" value="UniProtKB-EC"/>
</dbReference>
<evidence type="ECO:0000313" key="4">
    <source>
        <dbReference type="EMBL" id="MUP08238.1"/>
    </source>
</evidence>
<dbReference type="EMBL" id="WPHR01000010">
    <property type="protein sequence ID" value="MUZ73747.1"/>
    <property type="molecule type" value="Genomic_DNA"/>
</dbReference>
<evidence type="ECO:0000313" key="5">
    <source>
        <dbReference type="EMBL" id="MUZ73747.1"/>
    </source>
</evidence>
<protein>
    <recommendedName>
        <fullName evidence="1">diguanylate cyclase</fullName>
        <ecNumber evidence="1">2.7.7.65</ecNumber>
    </recommendedName>
</protein>
<sequence length="568" mass="63489">MILNNQFGNRKNSFDLDAAAVLDEAWNLACTGRSIRAFSLANSVLTSAEQRGDQGLVARGSQQCAWYCFQLGETETGLVYAEKALSLWKQLEEPALEAEAISIAAWLHLELGNLEQAVEFAAEAMNIADQSRNLRCRSLAINVIGVIFWMTRQPSLAVDYCARAVELAREAHDLTFECWWLINLGGAHAEDAYLVQEADNQKFETSISSAIDVTKQALSLAQLLKDAWAERLCIANLAEYFNAVENFSAAEMLLERYRDIPGDDYVRGEGHYLVTLGSTLVSLKRYEEALVPLEQAHLLAGENFNLETLMHACLSLSKAHEYLEAFESALDFHKKYHKLHQQFTAERIQQNARMAEIRYETKKLKAMLDTEAERSAEIARSLEALQQQTNVLTEAANTDPLTGLSNRRHLETIISDVNTQGASYALAILDVDYFKTINDTFSHIIGDRVLVQIGALVKIVVRETDLAVRFGGEEFVILMTDLTLAHAERVSERLRMTITNFDWSEIADGLNVSVSIGVAMSDDAVDAEAVLQLADRRLYWAKQTGRNRVVCFLPSGNRFEQTTSAITD</sequence>
<dbReference type="NCBIfam" id="TIGR00254">
    <property type="entry name" value="GGDEF"/>
    <property type="match status" value="1"/>
</dbReference>
<dbReference type="SMART" id="SM00267">
    <property type="entry name" value="GGDEF"/>
    <property type="match status" value="1"/>
</dbReference>
<reference evidence="5 7" key="2">
    <citation type="submission" date="2019-12" db="EMBL/GenBank/DDBJ databases">
        <title>Whole-genome sequencing of Allorhizobium vitis.</title>
        <authorList>
            <person name="Gan H.M."/>
            <person name="Szegedi E."/>
            <person name="Burr T."/>
            <person name="Savka M.A."/>
        </authorList>
    </citation>
    <scope>NUCLEOTIDE SEQUENCE [LARGE SCALE GENOMIC DNA]</scope>
    <source>
        <strain evidence="5 7">CG516</strain>
    </source>
</reference>
<proteinExistence type="predicted"/>
<accession>A0A1S2DYK1</accession>
<evidence type="ECO:0000313" key="7">
    <source>
        <dbReference type="Proteomes" id="UP000477951"/>
    </source>
</evidence>
<evidence type="ECO:0000256" key="1">
    <source>
        <dbReference type="ARBA" id="ARBA00012528"/>
    </source>
</evidence>
<dbReference type="InterPro" id="IPR019734">
    <property type="entry name" value="TPR_rpt"/>
</dbReference>
<dbReference type="InterPro" id="IPR043128">
    <property type="entry name" value="Rev_trsase/Diguanyl_cyclase"/>
</dbReference>
<organism evidence="5 7">
    <name type="scientific">Agrobacterium vitis</name>
    <name type="common">Rhizobium vitis</name>
    <dbReference type="NCBI Taxonomy" id="373"/>
    <lineage>
        <taxon>Bacteria</taxon>
        <taxon>Pseudomonadati</taxon>
        <taxon>Pseudomonadota</taxon>
        <taxon>Alphaproteobacteria</taxon>
        <taxon>Hyphomicrobiales</taxon>
        <taxon>Rhizobiaceae</taxon>
        <taxon>Rhizobium/Agrobacterium group</taxon>
        <taxon>Agrobacterium</taxon>
    </lineage>
</organism>
<dbReference type="PANTHER" id="PTHR45138:SF9">
    <property type="entry name" value="DIGUANYLATE CYCLASE DGCM-RELATED"/>
    <property type="match status" value="1"/>
</dbReference>
<dbReference type="OrthoDB" id="6191081at2"/>